<evidence type="ECO:0000313" key="2">
    <source>
        <dbReference type="EMBL" id="KAG5584876.1"/>
    </source>
</evidence>
<feature type="region of interest" description="Disordered" evidence="1">
    <location>
        <begin position="146"/>
        <end position="174"/>
    </location>
</feature>
<proteinExistence type="predicted"/>
<accession>A0A9J5XCD2</accession>
<gene>
    <name evidence="2" type="ORF">H5410_045310</name>
</gene>
<sequence length="355" mass="39550">MSNSSSSSNSFNFSVPPPEGSLSTPVCGVGETDESITLHTEVLTLETQSEDLEVVSQPGPVSSTMSERGDTQSILLEQEYRSLELVPHNVQPVFDQTLKSFGVDSKKEEETSLVLHRKGVRGAYALTTGISDLEAVDIVLESKLNEPAKSERKRKTKGKGKLVESHTKEGKRRYVTRRDTQKLMGDALVVNKVQMERNQRQRKDGLVHVEKLTSTPQHIGSSETKSDDIEKVTKKALSKPKSGKGPGTIVQNQVEVSLQSWEHLFEAHAPYFHKPEVREFYYKMKLLDGGGIQTTVNGVTINLNEYNLGIIFGVLYLGIRSIECCKPSSEFAQWATKRGDIKYANLSKKFVRGEY</sequence>
<dbReference type="AlphaFoldDB" id="A0A9J5XCD2"/>
<evidence type="ECO:0000313" key="3">
    <source>
        <dbReference type="Proteomes" id="UP000824120"/>
    </source>
</evidence>
<name>A0A9J5XCD2_SOLCO</name>
<protein>
    <submittedName>
        <fullName evidence="2">Uncharacterized protein</fullName>
    </submittedName>
</protein>
<dbReference type="Proteomes" id="UP000824120">
    <property type="component" value="Chromosome 9"/>
</dbReference>
<feature type="compositionally biased region" description="Low complexity" evidence="1">
    <location>
        <begin position="1"/>
        <end position="14"/>
    </location>
</feature>
<feature type="region of interest" description="Disordered" evidence="1">
    <location>
        <begin position="1"/>
        <end position="30"/>
    </location>
</feature>
<dbReference type="EMBL" id="JACXVP010000009">
    <property type="protein sequence ID" value="KAG5584876.1"/>
    <property type="molecule type" value="Genomic_DNA"/>
</dbReference>
<keyword evidence="3" id="KW-1185">Reference proteome</keyword>
<evidence type="ECO:0000256" key="1">
    <source>
        <dbReference type="SAM" id="MobiDB-lite"/>
    </source>
</evidence>
<comment type="caution">
    <text evidence="2">The sequence shown here is derived from an EMBL/GenBank/DDBJ whole genome shotgun (WGS) entry which is preliminary data.</text>
</comment>
<feature type="compositionally biased region" description="Basic residues" evidence="1">
    <location>
        <begin position="151"/>
        <end position="160"/>
    </location>
</feature>
<organism evidence="2 3">
    <name type="scientific">Solanum commersonii</name>
    <name type="common">Commerson's wild potato</name>
    <name type="synonym">Commerson's nightshade</name>
    <dbReference type="NCBI Taxonomy" id="4109"/>
    <lineage>
        <taxon>Eukaryota</taxon>
        <taxon>Viridiplantae</taxon>
        <taxon>Streptophyta</taxon>
        <taxon>Embryophyta</taxon>
        <taxon>Tracheophyta</taxon>
        <taxon>Spermatophyta</taxon>
        <taxon>Magnoliopsida</taxon>
        <taxon>eudicotyledons</taxon>
        <taxon>Gunneridae</taxon>
        <taxon>Pentapetalae</taxon>
        <taxon>asterids</taxon>
        <taxon>lamiids</taxon>
        <taxon>Solanales</taxon>
        <taxon>Solanaceae</taxon>
        <taxon>Solanoideae</taxon>
        <taxon>Solaneae</taxon>
        <taxon>Solanum</taxon>
    </lineage>
</organism>
<reference evidence="2 3" key="1">
    <citation type="submission" date="2020-09" db="EMBL/GenBank/DDBJ databases">
        <title>De no assembly of potato wild relative species, Solanum commersonii.</title>
        <authorList>
            <person name="Cho K."/>
        </authorList>
    </citation>
    <scope>NUCLEOTIDE SEQUENCE [LARGE SCALE GENOMIC DNA]</scope>
    <source>
        <strain evidence="2">LZ3.2</strain>
        <tissue evidence="2">Leaf</tissue>
    </source>
</reference>